<accession>A0A840QBL3</accession>
<dbReference type="Gene3D" id="1.10.357.10">
    <property type="entry name" value="Tetracycline Repressor, domain 2"/>
    <property type="match status" value="1"/>
</dbReference>
<protein>
    <recommendedName>
        <fullName evidence="3">BetI-type transcriptional repressor C-terminal domain-containing protein</fullName>
    </recommendedName>
</protein>
<gene>
    <name evidence="1" type="ORF">BJ970_004724</name>
</gene>
<evidence type="ECO:0000313" key="2">
    <source>
        <dbReference type="Proteomes" id="UP000584374"/>
    </source>
</evidence>
<reference evidence="1 2" key="1">
    <citation type="submission" date="2020-08" db="EMBL/GenBank/DDBJ databases">
        <title>Sequencing the genomes of 1000 actinobacteria strains.</title>
        <authorList>
            <person name="Klenk H.-P."/>
        </authorList>
    </citation>
    <scope>NUCLEOTIDE SEQUENCE [LARGE SCALE GENOMIC DNA]</scope>
    <source>
        <strain evidence="1 2">DSM 45584</strain>
    </source>
</reference>
<keyword evidence="2" id="KW-1185">Reference proteome</keyword>
<dbReference type="EMBL" id="JACHIW010000001">
    <property type="protein sequence ID" value="MBB5157190.1"/>
    <property type="molecule type" value="Genomic_DNA"/>
</dbReference>
<comment type="caution">
    <text evidence="1">The sequence shown here is derived from an EMBL/GenBank/DDBJ whole genome shotgun (WGS) entry which is preliminary data.</text>
</comment>
<organism evidence="1 2">
    <name type="scientific">Saccharopolyspora phatthalungensis</name>
    <dbReference type="NCBI Taxonomy" id="664693"/>
    <lineage>
        <taxon>Bacteria</taxon>
        <taxon>Bacillati</taxon>
        <taxon>Actinomycetota</taxon>
        <taxon>Actinomycetes</taxon>
        <taxon>Pseudonocardiales</taxon>
        <taxon>Pseudonocardiaceae</taxon>
        <taxon>Saccharopolyspora</taxon>
    </lineage>
</organism>
<evidence type="ECO:0008006" key="3">
    <source>
        <dbReference type="Google" id="ProtNLM"/>
    </source>
</evidence>
<proteinExistence type="predicted"/>
<dbReference type="Proteomes" id="UP000584374">
    <property type="component" value="Unassembled WGS sequence"/>
</dbReference>
<name>A0A840QBL3_9PSEU</name>
<evidence type="ECO:0000313" key="1">
    <source>
        <dbReference type="EMBL" id="MBB5157190.1"/>
    </source>
</evidence>
<sequence length="153" mass="16950">MLASLLERSLEEFHKKFPSPGSFDDREPLERFEMWFTAACASLDQQPEYLRLLLAISVGPHKDAEPVQATVRRIRDYAHASWVEALTPIFAPNGGEVDAAFIDELAVLGRAVTDGLSVTNSFDGVPYSSHVGPFVSLIRGLAQQRGHDRGREI</sequence>
<dbReference type="AlphaFoldDB" id="A0A840QBL3"/>
<dbReference type="RefSeq" id="WP_221467284.1">
    <property type="nucleotide sequence ID" value="NZ_JACHIW010000001.1"/>
</dbReference>